<evidence type="ECO:0000256" key="2">
    <source>
        <dbReference type="ARBA" id="ARBA00022475"/>
    </source>
</evidence>
<evidence type="ECO:0000256" key="3">
    <source>
        <dbReference type="ARBA" id="ARBA00022692"/>
    </source>
</evidence>
<evidence type="ECO:0000256" key="5">
    <source>
        <dbReference type="ARBA" id="ARBA00023136"/>
    </source>
</evidence>
<dbReference type="EMBL" id="MSFI01000002">
    <property type="protein sequence ID" value="OMP68369.1"/>
    <property type="molecule type" value="Genomic_DNA"/>
</dbReference>
<dbReference type="PANTHER" id="PTHR33931">
    <property type="entry name" value="HOLIN-LIKE PROTEIN CIDA-RELATED"/>
    <property type="match status" value="1"/>
</dbReference>
<protein>
    <submittedName>
        <fullName evidence="7">Holin</fullName>
    </submittedName>
</protein>
<feature type="transmembrane region" description="Helical" evidence="6">
    <location>
        <begin position="31"/>
        <end position="50"/>
    </location>
</feature>
<dbReference type="Pfam" id="PF03788">
    <property type="entry name" value="LrgA"/>
    <property type="match status" value="1"/>
</dbReference>
<evidence type="ECO:0000313" key="7">
    <source>
        <dbReference type="EMBL" id="OMP68369.1"/>
    </source>
</evidence>
<dbReference type="STRING" id="1714355.BTO28_01745"/>
<comment type="subcellular location">
    <subcellularLocation>
        <location evidence="1">Cell membrane</location>
        <topology evidence="1">Multi-pass membrane protein</topology>
    </subcellularLocation>
</comment>
<keyword evidence="5 6" id="KW-0472">Membrane</keyword>
<dbReference type="AlphaFoldDB" id="A0A1V2ABK5"/>
<dbReference type="Proteomes" id="UP000188613">
    <property type="component" value="Unassembled WGS sequence"/>
</dbReference>
<evidence type="ECO:0000256" key="6">
    <source>
        <dbReference type="SAM" id="Phobius"/>
    </source>
</evidence>
<feature type="transmembrane region" description="Helical" evidence="6">
    <location>
        <begin position="62"/>
        <end position="83"/>
    </location>
</feature>
<gene>
    <name evidence="7" type="ORF">BTO28_01745</name>
</gene>
<dbReference type="InterPro" id="IPR005538">
    <property type="entry name" value="LrgA/CidA"/>
</dbReference>
<feature type="transmembrane region" description="Helical" evidence="6">
    <location>
        <begin position="89"/>
        <end position="109"/>
    </location>
</feature>
<name>A0A1V2ABK5_9BACI</name>
<keyword evidence="3 6" id="KW-0812">Transmembrane</keyword>
<accession>A0A1V2ABK5</accession>
<sequence length="124" mass="13459">MKWMVMALQAGVLYVISLVGNQIADWLNLSIPGSLIGMILLFILLTTGILPSKWVEMGALKLVAFMPLFLIPATTGVIDYGAFFLQEGIGLVVVIIGSTLMTLAVSAFVSDRLARKEEQQWDGS</sequence>
<organism evidence="7 8">
    <name type="scientific">Domibacillus epiphyticus</name>
    <dbReference type="NCBI Taxonomy" id="1714355"/>
    <lineage>
        <taxon>Bacteria</taxon>
        <taxon>Bacillati</taxon>
        <taxon>Bacillota</taxon>
        <taxon>Bacilli</taxon>
        <taxon>Bacillales</taxon>
        <taxon>Bacillaceae</taxon>
        <taxon>Domibacillus</taxon>
    </lineage>
</organism>
<keyword evidence="4 6" id="KW-1133">Transmembrane helix</keyword>
<keyword evidence="8" id="KW-1185">Reference proteome</keyword>
<evidence type="ECO:0000256" key="1">
    <source>
        <dbReference type="ARBA" id="ARBA00004651"/>
    </source>
</evidence>
<dbReference type="NCBIfam" id="NF002460">
    <property type="entry name" value="PRK01658.1"/>
    <property type="match status" value="1"/>
</dbReference>
<reference evidence="7 8" key="1">
    <citation type="submission" date="2016-12" db="EMBL/GenBank/DDBJ databases">
        <title>Domibacillus sp. SAB 38T whole genome sequencing.</title>
        <authorList>
            <person name="Verma A."/>
            <person name="Ojha A.K."/>
            <person name="Krishnamurthi S."/>
        </authorList>
    </citation>
    <scope>NUCLEOTIDE SEQUENCE [LARGE SCALE GENOMIC DNA]</scope>
    <source>
        <strain evidence="7 8">SAB 38</strain>
    </source>
</reference>
<evidence type="ECO:0000256" key="4">
    <source>
        <dbReference type="ARBA" id="ARBA00022989"/>
    </source>
</evidence>
<keyword evidence="2" id="KW-1003">Cell membrane</keyword>
<dbReference type="GO" id="GO:0005886">
    <property type="term" value="C:plasma membrane"/>
    <property type="evidence" value="ECO:0007669"/>
    <property type="project" value="UniProtKB-SubCell"/>
</dbReference>
<evidence type="ECO:0000313" key="8">
    <source>
        <dbReference type="Proteomes" id="UP000188613"/>
    </source>
</evidence>
<dbReference type="PANTHER" id="PTHR33931:SF6">
    <property type="entry name" value="INTEGRAL MEMBRANE PROTEIN YXZK-RELATED"/>
    <property type="match status" value="1"/>
</dbReference>
<comment type="caution">
    <text evidence="7">The sequence shown here is derived from an EMBL/GenBank/DDBJ whole genome shotgun (WGS) entry which is preliminary data.</text>
</comment>
<dbReference type="RefSeq" id="WP_076763481.1">
    <property type="nucleotide sequence ID" value="NZ_MSFI01000002.1"/>
</dbReference>
<proteinExistence type="predicted"/>
<dbReference type="OrthoDB" id="3176438at2"/>